<proteinExistence type="inferred from homology"/>
<comment type="similarity">
    <text evidence="1">Belongs to the diaminopimelate epimerase family.</text>
</comment>
<dbReference type="Proteomes" id="UP000177528">
    <property type="component" value="Unassembled WGS sequence"/>
</dbReference>
<sequence length="243" mass="26750">MKLWFGEACGNTFLVLHGDRNLAQLYLENIRRKRTWTFDTALILQAVSHELYDMEVVEKDGSQSSMCGNGLRVVGAALQCGYCIIRTGDSTHVVEKTRNGEYRAHMGAVRTGGVMKLPTTPTFNIVAVGGEPHAVRGVRDIHTAPLLEWGRIIVPVANCTLYEPLESRVLVVRTFERGVNAITQSCGTGACAVAQSWFELSGYGDSITLLAHTHRLHVHRVEDQLVLEGPAHAYPISLDRLGI</sequence>
<name>A0A1G1X500_9BACT</name>
<gene>
    <name evidence="3" type="ORF">A3D99_00685</name>
</gene>
<dbReference type="SUPFAM" id="SSF54506">
    <property type="entry name" value="Diaminopimelate epimerase-like"/>
    <property type="match status" value="2"/>
</dbReference>
<dbReference type="EMBL" id="MHHR01000005">
    <property type="protein sequence ID" value="OGY35043.1"/>
    <property type="molecule type" value="Genomic_DNA"/>
</dbReference>
<comment type="caution">
    <text evidence="3">The sequence shown here is derived from an EMBL/GenBank/DDBJ whole genome shotgun (WGS) entry which is preliminary data.</text>
</comment>
<protein>
    <recommendedName>
        <fullName evidence="5">Diaminopimelate epimerase</fullName>
    </recommendedName>
</protein>
<evidence type="ECO:0000256" key="2">
    <source>
        <dbReference type="ARBA" id="ARBA00023235"/>
    </source>
</evidence>
<dbReference type="AlphaFoldDB" id="A0A1G1X500"/>
<evidence type="ECO:0000313" key="3">
    <source>
        <dbReference type="EMBL" id="OGY35043.1"/>
    </source>
</evidence>
<dbReference type="PANTHER" id="PTHR31689:SF0">
    <property type="entry name" value="DIAMINOPIMELATE EPIMERASE"/>
    <property type="match status" value="1"/>
</dbReference>
<dbReference type="InterPro" id="IPR001653">
    <property type="entry name" value="DAP_epimerase_DapF"/>
</dbReference>
<dbReference type="PANTHER" id="PTHR31689">
    <property type="entry name" value="DIAMINOPIMELATE EPIMERASE, CHLOROPLASTIC"/>
    <property type="match status" value="1"/>
</dbReference>
<dbReference type="GO" id="GO:0005829">
    <property type="term" value="C:cytosol"/>
    <property type="evidence" value="ECO:0007669"/>
    <property type="project" value="TreeGrafter"/>
</dbReference>
<accession>A0A1G1X500</accession>
<organism evidence="3 4">
    <name type="scientific">Candidatus Andersenbacteria bacterium RIFCSPHIGHO2_12_FULL_45_11</name>
    <dbReference type="NCBI Taxonomy" id="1797281"/>
    <lineage>
        <taxon>Bacteria</taxon>
        <taxon>Candidatus Anderseniibacteriota</taxon>
    </lineage>
</organism>
<dbReference type="GO" id="GO:0008837">
    <property type="term" value="F:diaminopimelate epimerase activity"/>
    <property type="evidence" value="ECO:0007669"/>
    <property type="project" value="InterPro"/>
</dbReference>
<evidence type="ECO:0000313" key="4">
    <source>
        <dbReference type="Proteomes" id="UP000177528"/>
    </source>
</evidence>
<evidence type="ECO:0000256" key="1">
    <source>
        <dbReference type="ARBA" id="ARBA00010219"/>
    </source>
</evidence>
<keyword evidence="2" id="KW-0413">Isomerase</keyword>
<dbReference type="GO" id="GO:0009089">
    <property type="term" value="P:lysine biosynthetic process via diaminopimelate"/>
    <property type="evidence" value="ECO:0007669"/>
    <property type="project" value="InterPro"/>
</dbReference>
<reference evidence="3 4" key="1">
    <citation type="journal article" date="2016" name="Nat. Commun.">
        <title>Thousands of microbial genomes shed light on interconnected biogeochemical processes in an aquifer system.</title>
        <authorList>
            <person name="Anantharaman K."/>
            <person name="Brown C.T."/>
            <person name="Hug L.A."/>
            <person name="Sharon I."/>
            <person name="Castelle C.J."/>
            <person name="Probst A.J."/>
            <person name="Thomas B.C."/>
            <person name="Singh A."/>
            <person name="Wilkins M.J."/>
            <person name="Karaoz U."/>
            <person name="Brodie E.L."/>
            <person name="Williams K.H."/>
            <person name="Hubbard S.S."/>
            <person name="Banfield J.F."/>
        </authorList>
    </citation>
    <scope>NUCLEOTIDE SEQUENCE [LARGE SCALE GENOMIC DNA]</scope>
</reference>
<dbReference type="Gene3D" id="3.10.310.10">
    <property type="entry name" value="Diaminopimelate Epimerase, Chain A, domain 1"/>
    <property type="match status" value="2"/>
</dbReference>
<evidence type="ECO:0008006" key="5">
    <source>
        <dbReference type="Google" id="ProtNLM"/>
    </source>
</evidence>